<dbReference type="Pfam" id="PF07992">
    <property type="entry name" value="Pyr_redox_2"/>
    <property type="match status" value="1"/>
</dbReference>
<comment type="cofactor">
    <cofactor evidence="1">
        <name>FAD</name>
        <dbReference type="ChEBI" id="CHEBI:57692"/>
    </cofactor>
</comment>
<evidence type="ECO:0000259" key="6">
    <source>
        <dbReference type="Pfam" id="PF14759"/>
    </source>
</evidence>
<evidence type="ECO:0000256" key="2">
    <source>
        <dbReference type="ARBA" id="ARBA00022630"/>
    </source>
</evidence>
<dbReference type="EMBL" id="BJXA01000061">
    <property type="protein sequence ID" value="GEM42033.1"/>
    <property type="molecule type" value="Genomic_DNA"/>
</dbReference>
<keyword evidence="3" id="KW-0274">FAD</keyword>
<dbReference type="OrthoDB" id="3568330at2"/>
<dbReference type="GO" id="GO:0016651">
    <property type="term" value="F:oxidoreductase activity, acting on NAD(P)H"/>
    <property type="evidence" value="ECO:0007669"/>
    <property type="project" value="TreeGrafter"/>
</dbReference>
<dbReference type="SUPFAM" id="SSF51905">
    <property type="entry name" value="FAD/NAD(P)-binding domain"/>
    <property type="match status" value="2"/>
</dbReference>
<feature type="domain" description="Reductase C-terminal" evidence="6">
    <location>
        <begin position="322"/>
        <end position="407"/>
    </location>
</feature>
<evidence type="ECO:0000256" key="3">
    <source>
        <dbReference type="ARBA" id="ARBA00022827"/>
    </source>
</evidence>
<dbReference type="PRINTS" id="PR00469">
    <property type="entry name" value="PNDRDTASEII"/>
</dbReference>
<feature type="domain" description="FAD/NAD(P)-binding" evidence="5">
    <location>
        <begin position="7"/>
        <end position="300"/>
    </location>
</feature>
<organism evidence="7 8">
    <name type="scientific">Nocardia ninae NBRC 108245</name>
    <dbReference type="NCBI Taxonomy" id="1210091"/>
    <lineage>
        <taxon>Bacteria</taxon>
        <taxon>Bacillati</taxon>
        <taxon>Actinomycetota</taxon>
        <taxon>Actinomycetes</taxon>
        <taxon>Mycobacteriales</taxon>
        <taxon>Nocardiaceae</taxon>
        <taxon>Nocardia</taxon>
    </lineage>
</organism>
<gene>
    <name evidence="7" type="ORF">NN4_65520</name>
</gene>
<dbReference type="InterPro" id="IPR023753">
    <property type="entry name" value="FAD/NAD-binding_dom"/>
</dbReference>
<name>A0A511MN35_9NOCA</name>
<evidence type="ECO:0000259" key="5">
    <source>
        <dbReference type="Pfam" id="PF07992"/>
    </source>
</evidence>
<dbReference type="RefSeq" id="WP_147139353.1">
    <property type="nucleotide sequence ID" value="NZ_BJXA01000061.1"/>
</dbReference>
<dbReference type="PANTHER" id="PTHR43557:SF2">
    <property type="entry name" value="RIESKE DOMAIN-CONTAINING PROTEIN-RELATED"/>
    <property type="match status" value="1"/>
</dbReference>
<dbReference type="InterPro" id="IPR016156">
    <property type="entry name" value="FAD/NAD-linked_Rdtase_dimer_sf"/>
</dbReference>
<dbReference type="AlphaFoldDB" id="A0A511MN35"/>
<dbReference type="Gene3D" id="3.50.50.60">
    <property type="entry name" value="FAD/NAD(P)-binding domain"/>
    <property type="match status" value="2"/>
</dbReference>
<keyword evidence="4" id="KW-0560">Oxidoreductase</keyword>
<evidence type="ECO:0000256" key="1">
    <source>
        <dbReference type="ARBA" id="ARBA00001974"/>
    </source>
</evidence>
<keyword evidence="2" id="KW-0285">Flavoprotein</keyword>
<dbReference type="InterPro" id="IPR036188">
    <property type="entry name" value="FAD/NAD-bd_sf"/>
</dbReference>
<evidence type="ECO:0000256" key="4">
    <source>
        <dbReference type="ARBA" id="ARBA00023002"/>
    </source>
</evidence>
<dbReference type="Gene3D" id="3.30.390.30">
    <property type="match status" value="1"/>
</dbReference>
<evidence type="ECO:0000313" key="8">
    <source>
        <dbReference type="Proteomes" id="UP000321424"/>
    </source>
</evidence>
<proteinExistence type="predicted"/>
<evidence type="ECO:0000313" key="7">
    <source>
        <dbReference type="EMBL" id="GEM42033.1"/>
    </source>
</evidence>
<dbReference type="InterPro" id="IPR050446">
    <property type="entry name" value="FAD-oxidoreductase/Apoptosis"/>
</dbReference>
<dbReference type="PANTHER" id="PTHR43557">
    <property type="entry name" value="APOPTOSIS-INDUCING FACTOR 1"/>
    <property type="match status" value="1"/>
</dbReference>
<dbReference type="GO" id="GO:0005737">
    <property type="term" value="C:cytoplasm"/>
    <property type="evidence" value="ECO:0007669"/>
    <property type="project" value="TreeGrafter"/>
</dbReference>
<keyword evidence="8" id="KW-1185">Reference proteome</keyword>
<dbReference type="PRINTS" id="PR00368">
    <property type="entry name" value="FADPNR"/>
</dbReference>
<reference evidence="7 8" key="1">
    <citation type="submission" date="2019-07" db="EMBL/GenBank/DDBJ databases">
        <title>Whole genome shotgun sequence of Nocardia ninae NBRC 108245.</title>
        <authorList>
            <person name="Hosoyama A."/>
            <person name="Uohara A."/>
            <person name="Ohji S."/>
            <person name="Ichikawa N."/>
        </authorList>
    </citation>
    <scope>NUCLEOTIDE SEQUENCE [LARGE SCALE GENOMIC DNA]</scope>
    <source>
        <strain evidence="7 8">NBRC 108245</strain>
    </source>
</reference>
<sequence>MNSSDPLVIVGAGLAGATAAQTLRAEGYAGPLVVIGDEPRQPYWRPPLSKGLLAGYAEPEHIAVAPPQEWADNDIDLRTGICVHELDPAARTLTLDDGSSVRYDQLLLATGGRARQLPGMYGARTLRTLPEALALRAELTERRSLLVVGAGLIGLEVAATARSLGCEVTVLEVAGAPLGRIVPPWLGGLFAALHRRNGVRFGLGVRLGRVSRTEDGVVAVAEDGRTNWSADLAVAAVGMVPATRLAERAGIAVSDGIVVDEWCRTSAPGVFAAGDVTTITHPLLGGLHRIEHYGNAMEQATAAARNMLGNKTSYAPVPSATSEQFGTRLEICGWPDAADVYGERGCTVRGEPGDLDFSALFWKDDRLVAAACVGRSREFEQWQRIIRDHPYTEVDRLTDPAVDLATIVG</sequence>
<dbReference type="Proteomes" id="UP000321424">
    <property type="component" value="Unassembled WGS sequence"/>
</dbReference>
<comment type="caution">
    <text evidence="7">The sequence shown here is derived from an EMBL/GenBank/DDBJ whole genome shotgun (WGS) entry which is preliminary data.</text>
</comment>
<accession>A0A511MN35</accession>
<protein>
    <submittedName>
        <fullName evidence="7">Ferredoxin</fullName>
    </submittedName>
</protein>
<dbReference type="Pfam" id="PF14759">
    <property type="entry name" value="Reductase_C"/>
    <property type="match status" value="1"/>
</dbReference>
<dbReference type="InterPro" id="IPR028202">
    <property type="entry name" value="Reductase_C"/>
</dbReference>
<dbReference type="SUPFAM" id="SSF55424">
    <property type="entry name" value="FAD/NAD-linked reductases, dimerisation (C-terminal) domain"/>
    <property type="match status" value="1"/>
</dbReference>